<dbReference type="PANTHER" id="PTHR33875:SF2">
    <property type="entry name" value="ACR183CP"/>
    <property type="match status" value="1"/>
</dbReference>
<dbReference type="InterPro" id="IPR036249">
    <property type="entry name" value="Thioredoxin-like_sf"/>
</dbReference>
<dbReference type="InParanoid" id="A0A448YGJ0"/>
<keyword evidence="2" id="KW-1185">Reference proteome</keyword>
<protein>
    <submittedName>
        <fullName evidence="1">DEKNAAC100363</fullName>
    </submittedName>
</protein>
<dbReference type="SUPFAM" id="SSF52833">
    <property type="entry name" value="Thioredoxin-like"/>
    <property type="match status" value="1"/>
</dbReference>
<name>A0A448YGJ0_BRENA</name>
<accession>A0A448YGJ0</accession>
<dbReference type="OrthoDB" id="37297at2759"/>
<sequence>MGSIHPRFYKTHVVNAGGVSSSKPTISVELFLDYNCPFSGKLFKKVNTELIPLLKSQGIADEFDFALIHVVQPWHHINSGASHEVALAIAQAYPDQFWAFSSILFENITQFYDTELYNLSRKQVYEKLIKLAVDNLRSIDAKKLWDLVEIKRPADGLPHNSGNKVSDDLKYFTRYQRTVGAHVTPTVFVNGIAFPQIESSTDASAIAKILKQQL</sequence>
<dbReference type="AlphaFoldDB" id="A0A448YGJ0"/>
<dbReference type="Proteomes" id="UP000290900">
    <property type="component" value="Unassembled WGS sequence"/>
</dbReference>
<dbReference type="Gene3D" id="3.40.30.10">
    <property type="entry name" value="Glutaredoxin"/>
    <property type="match status" value="1"/>
</dbReference>
<gene>
    <name evidence="1" type="ORF">BRENAR_LOCUS777</name>
</gene>
<dbReference type="STRING" id="13370.A0A448YGJ0"/>
<proteinExistence type="predicted"/>
<evidence type="ECO:0000313" key="2">
    <source>
        <dbReference type="Proteomes" id="UP000290900"/>
    </source>
</evidence>
<organism evidence="1 2">
    <name type="scientific">Brettanomyces naardenensis</name>
    <name type="common">Yeast</name>
    <dbReference type="NCBI Taxonomy" id="13370"/>
    <lineage>
        <taxon>Eukaryota</taxon>
        <taxon>Fungi</taxon>
        <taxon>Dikarya</taxon>
        <taxon>Ascomycota</taxon>
        <taxon>Saccharomycotina</taxon>
        <taxon>Pichiomycetes</taxon>
        <taxon>Pichiales</taxon>
        <taxon>Pichiaceae</taxon>
        <taxon>Brettanomyces</taxon>
    </lineage>
</organism>
<evidence type="ECO:0000313" key="1">
    <source>
        <dbReference type="EMBL" id="VEU20042.1"/>
    </source>
</evidence>
<reference evidence="1 2" key="1">
    <citation type="submission" date="2018-12" db="EMBL/GenBank/DDBJ databases">
        <authorList>
            <person name="Tiukova I."/>
            <person name="Dainat J."/>
        </authorList>
    </citation>
    <scope>NUCLEOTIDE SEQUENCE [LARGE SCALE GENOMIC DNA]</scope>
</reference>
<dbReference type="EMBL" id="CAACVR010000001">
    <property type="protein sequence ID" value="VEU20042.1"/>
    <property type="molecule type" value="Genomic_DNA"/>
</dbReference>
<dbReference type="PANTHER" id="PTHR33875">
    <property type="entry name" value="OS09G0542200 PROTEIN"/>
    <property type="match status" value="1"/>
</dbReference>